<dbReference type="Proteomes" id="UP000001542">
    <property type="component" value="Unassembled WGS sequence"/>
</dbReference>
<dbReference type="RefSeq" id="XP_001583222.1">
    <property type="nucleotide sequence ID" value="XM_001583172.1"/>
</dbReference>
<proteinExistence type="predicted"/>
<evidence type="ECO:0000313" key="9">
    <source>
        <dbReference type="Proteomes" id="UP000001542"/>
    </source>
</evidence>
<accession>A2DBN3</accession>
<dbReference type="GO" id="GO:0046872">
    <property type="term" value="F:metal ion binding"/>
    <property type="evidence" value="ECO:0007669"/>
    <property type="project" value="UniProtKB-KW"/>
</dbReference>
<dbReference type="SUPFAM" id="SSF57716">
    <property type="entry name" value="Glucocorticoid receptor-like (DNA-binding domain)"/>
    <property type="match status" value="3"/>
</dbReference>
<dbReference type="PROSITE" id="PS00478">
    <property type="entry name" value="LIM_DOMAIN_1"/>
    <property type="match status" value="3"/>
</dbReference>
<evidence type="ECO:0000259" key="7">
    <source>
        <dbReference type="PROSITE" id="PS50023"/>
    </source>
</evidence>
<evidence type="ECO:0000256" key="6">
    <source>
        <dbReference type="SAM" id="MobiDB-lite"/>
    </source>
</evidence>
<dbReference type="Pfam" id="PF00412">
    <property type="entry name" value="LIM"/>
    <property type="match status" value="4"/>
</dbReference>
<name>A2DBN3_TRIV3</name>
<sequence length="380" mass="43356">MTNLKPYTGALLPFAVKIQVAECQPPRRLWHILDVPPGICCFCGTKIDAGDKKIEVSGHFWHPECFNCSLCGQRMDPSGVVPREDLIFHKECYKECYSERCCKCTKLIDSGEYFGAFGRAYHKNCYFCEKCNARQTQSSRVYNFYNIPYCAACFEDLMKLFPTCVTCRKPVLPTEKSKSFFWEGKKYFYHVPDCEKCQKCSKTPDNGGDVNKQVYCVVNNTLYCIPCYKEALQKVCASCNQPIFDQASKMENISWHGEHFKCSICNCSLKPNTCVFNFGILKCKSCATEDRPVCAGCGKPIQDEPITACRTIWHPQCLRCQFCDHSVLGKKFTNVSGFPCCRNCYEEKMQDGTIDRKTGQLKKRKHHSKKSSGSGKSHRH</sequence>
<dbReference type="PANTHER" id="PTHR24205:SF4">
    <property type="entry name" value="PROTEIN ESPINAS"/>
    <property type="match status" value="1"/>
</dbReference>
<keyword evidence="2" id="KW-0677">Repeat</keyword>
<reference evidence="8" key="1">
    <citation type="submission" date="2006-10" db="EMBL/GenBank/DDBJ databases">
        <authorList>
            <person name="Amadeo P."/>
            <person name="Zhao Q."/>
            <person name="Wortman J."/>
            <person name="Fraser-Liggett C."/>
            <person name="Carlton J."/>
        </authorList>
    </citation>
    <scope>NUCLEOTIDE SEQUENCE</scope>
    <source>
        <strain evidence="8">G3</strain>
    </source>
</reference>
<feature type="domain" description="LIM zinc-binding" evidence="7">
    <location>
        <begin position="100"/>
        <end position="160"/>
    </location>
</feature>
<keyword evidence="1 5" id="KW-0479">Metal-binding</keyword>
<dbReference type="InParanoid" id="A2DBN3"/>
<feature type="compositionally biased region" description="Basic residues" evidence="6">
    <location>
        <begin position="359"/>
        <end position="380"/>
    </location>
</feature>
<gene>
    <name evidence="8" type="ORF">TVAG_094110</name>
</gene>
<evidence type="ECO:0000256" key="4">
    <source>
        <dbReference type="ARBA" id="ARBA00023038"/>
    </source>
</evidence>
<evidence type="ECO:0000313" key="8">
    <source>
        <dbReference type="EMBL" id="EAY22236.1"/>
    </source>
</evidence>
<dbReference type="InterPro" id="IPR001781">
    <property type="entry name" value="Znf_LIM"/>
</dbReference>
<feature type="region of interest" description="Disordered" evidence="6">
    <location>
        <begin position="355"/>
        <end position="380"/>
    </location>
</feature>
<dbReference type="SMART" id="SM00132">
    <property type="entry name" value="LIM"/>
    <property type="match status" value="5"/>
</dbReference>
<dbReference type="AlphaFoldDB" id="A2DBN3"/>
<organism evidence="8 9">
    <name type="scientific">Trichomonas vaginalis (strain ATCC PRA-98 / G3)</name>
    <dbReference type="NCBI Taxonomy" id="412133"/>
    <lineage>
        <taxon>Eukaryota</taxon>
        <taxon>Metamonada</taxon>
        <taxon>Parabasalia</taxon>
        <taxon>Trichomonadida</taxon>
        <taxon>Trichomonadidae</taxon>
        <taxon>Trichomonas</taxon>
    </lineage>
</organism>
<dbReference type="EMBL" id="DS113185">
    <property type="protein sequence ID" value="EAY22236.1"/>
    <property type="molecule type" value="Genomic_DNA"/>
</dbReference>
<dbReference type="VEuPathDB" id="TrichDB:TVAGG3_0381500"/>
<keyword evidence="3 5" id="KW-0862">Zinc</keyword>
<dbReference type="eggNOG" id="KOG1704">
    <property type="taxonomic scope" value="Eukaryota"/>
</dbReference>
<protein>
    <submittedName>
        <fullName evidence="8">LIM domain containing protein</fullName>
    </submittedName>
</protein>
<dbReference type="SMR" id="A2DBN3"/>
<feature type="domain" description="LIM zinc-binding" evidence="7">
    <location>
        <begin position="292"/>
        <end position="351"/>
    </location>
</feature>
<evidence type="ECO:0000256" key="3">
    <source>
        <dbReference type="ARBA" id="ARBA00022833"/>
    </source>
</evidence>
<evidence type="ECO:0000256" key="5">
    <source>
        <dbReference type="PROSITE-ProRule" id="PRU00125"/>
    </source>
</evidence>
<feature type="domain" description="LIM zinc-binding" evidence="7">
    <location>
        <begin position="38"/>
        <end position="99"/>
    </location>
</feature>
<evidence type="ECO:0000256" key="1">
    <source>
        <dbReference type="ARBA" id="ARBA00022723"/>
    </source>
</evidence>
<dbReference type="STRING" id="5722.A2DBN3"/>
<keyword evidence="4 5" id="KW-0440">LIM domain</keyword>
<evidence type="ECO:0000256" key="2">
    <source>
        <dbReference type="ARBA" id="ARBA00022737"/>
    </source>
</evidence>
<dbReference type="CDD" id="cd08368">
    <property type="entry name" value="LIM"/>
    <property type="match status" value="2"/>
</dbReference>
<dbReference type="PANTHER" id="PTHR24205">
    <property type="entry name" value="FOUR AND A HALF LIM DOMAINS PROTEIN"/>
    <property type="match status" value="1"/>
</dbReference>
<dbReference type="KEGG" id="tva:5467791"/>
<dbReference type="PROSITE" id="PS50023">
    <property type="entry name" value="LIM_DOMAIN_2"/>
    <property type="match status" value="3"/>
</dbReference>
<dbReference type="Gene3D" id="2.10.110.10">
    <property type="entry name" value="Cysteine Rich Protein"/>
    <property type="match status" value="5"/>
</dbReference>
<dbReference type="OrthoDB" id="1112565at2759"/>
<keyword evidence="9" id="KW-1185">Reference proteome</keyword>
<dbReference type="VEuPathDB" id="TrichDB:TVAG_094110"/>
<reference evidence="8" key="2">
    <citation type="journal article" date="2007" name="Science">
        <title>Draft genome sequence of the sexually transmitted pathogen Trichomonas vaginalis.</title>
        <authorList>
            <person name="Carlton J.M."/>
            <person name="Hirt R.P."/>
            <person name="Silva J.C."/>
            <person name="Delcher A.L."/>
            <person name="Schatz M."/>
            <person name="Zhao Q."/>
            <person name="Wortman J.R."/>
            <person name="Bidwell S.L."/>
            <person name="Alsmark U.C.M."/>
            <person name="Besteiro S."/>
            <person name="Sicheritz-Ponten T."/>
            <person name="Noel C.J."/>
            <person name="Dacks J.B."/>
            <person name="Foster P.G."/>
            <person name="Simillion C."/>
            <person name="Van de Peer Y."/>
            <person name="Miranda-Saavedra D."/>
            <person name="Barton G.J."/>
            <person name="Westrop G.D."/>
            <person name="Mueller S."/>
            <person name="Dessi D."/>
            <person name="Fiori P.L."/>
            <person name="Ren Q."/>
            <person name="Paulsen I."/>
            <person name="Zhang H."/>
            <person name="Bastida-Corcuera F.D."/>
            <person name="Simoes-Barbosa A."/>
            <person name="Brown M.T."/>
            <person name="Hayes R.D."/>
            <person name="Mukherjee M."/>
            <person name="Okumura C.Y."/>
            <person name="Schneider R."/>
            <person name="Smith A.J."/>
            <person name="Vanacova S."/>
            <person name="Villalvazo M."/>
            <person name="Haas B.J."/>
            <person name="Pertea M."/>
            <person name="Feldblyum T.V."/>
            <person name="Utterback T.R."/>
            <person name="Shu C.L."/>
            <person name="Osoegawa K."/>
            <person name="de Jong P.J."/>
            <person name="Hrdy I."/>
            <person name="Horvathova L."/>
            <person name="Zubacova Z."/>
            <person name="Dolezal P."/>
            <person name="Malik S.B."/>
            <person name="Logsdon J.M. Jr."/>
            <person name="Henze K."/>
            <person name="Gupta A."/>
            <person name="Wang C.C."/>
            <person name="Dunne R.L."/>
            <person name="Upcroft J.A."/>
            <person name="Upcroft P."/>
            <person name="White O."/>
            <person name="Salzberg S.L."/>
            <person name="Tang P."/>
            <person name="Chiu C.-H."/>
            <person name="Lee Y.-S."/>
            <person name="Embley T.M."/>
            <person name="Coombs G.H."/>
            <person name="Mottram J.C."/>
            <person name="Tachezy J."/>
            <person name="Fraser-Liggett C.M."/>
            <person name="Johnson P.J."/>
        </authorList>
    </citation>
    <scope>NUCLEOTIDE SEQUENCE [LARGE SCALE GENOMIC DNA]</scope>
    <source>
        <strain evidence="8">G3</strain>
    </source>
</reference>